<comment type="caution">
    <text evidence="7">The sequence shown here is derived from an EMBL/GenBank/DDBJ whole genome shotgun (WGS) entry which is preliminary data.</text>
</comment>
<dbReference type="EMBL" id="DSBX01000302">
    <property type="protein sequence ID" value="HDR00190.1"/>
    <property type="molecule type" value="Genomic_DNA"/>
</dbReference>
<dbReference type="Pfam" id="PF00573">
    <property type="entry name" value="Ribosomal_L4"/>
    <property type="match status" value="1"/>
</dbReference>
<dbReference type="InterPro" id="IPR002136">
    <property type="entry name" value="Ribosomal_uL4"/>
</dbReference>
<keyword evidence="5" id="KW-0694">RNA-binding</keyword>
<accession>A0A7V0XFV4</accession>
<evidence type="ECO:0000256" key="2">
    <source>
        <dbReference type="ARBA" id="ARBA00022980"/>
    </source>
</evidence>
<dbReference type="PANTHER" id="PTHR10746:SF6">
    <property type="entry name" value="LARGE RIBOSOMAL SUBUNIT PROTEIN UL4M"/>
    <property type="match status" value="1"/>
</dbReference>
<evidence type="ECO:0000256" key="3">
    <source>
        <dbReference type="ARBA" id="ARBA00023274"/>
    </source>
</evidence>
<dbReference type="GO" id="GO:1990904">
    <property type="term" value="C:ribonucleoprotein complex"/>
    <property type="evidence" value="ECO:0007669"/>
    <property type="project" value="UniProtKB-KW"/>
</dbReference>
<keyword evidence="2 5" id="KW-0689">Ribosomal protein</keyword>
<comment type="function">
    <text evidence="5">Forms part of the polypeptide exit tunnel.</text>
</comment>
<comment type="similarity">
    <text evidence="1 5">Belongs to the universal ribosomal protein uL4 family.</text>
</comment>
<name>A0A7V0XFV4_UNCW3</name>
<dbReference type="GO" id="GO:0005840">
    <property type="term" value="C:ribosome"/>
    <property type="evidence" value="ECO:0007669"/>
    <property type="project" value="UniProtKB-KW"/>
</dbReference>
<feature type="region of interest" description="Disordered" evidence="6">
    <location>
        <begin position="36"/>
        <end position="76"/>
    </location>
</feature>
<dbReference type="Gene3D" id="3.40.1370.10">
    <property type="match status" value="1"/>
</dbReference>
<dbReference type="AlphaFoldDB" id="A0A7V0XFV4"/>
<comment type="function">
    <text evidence="5">One of the primary rRNA binding proteins, this protein initially binds near the 5'-end of the 23S rRNA. It is important during the early stages of 50S assembly. It makes multiple contacts with different domains of the 23S rRNA in the assembled 50S subunit and ribosome.</text>
</comment>
<sequence length="200" mass="21780">MSDRSVQVELPDRVFKHAGTDSLVWEAVRVHLANRRQGTARTKTRAEVSGTGKKPYRQKHTGNARHGSRRSPIFRGGGIAFGPMPRDYGLKLPKQKRRTALYVALSARHAENAVRVFEDLTLAEPKTKLMAGALAGMGLEGKVLFLPAEVPETMLRAGRNIPGLTVMPARMLHAYAVLAHDTIAFTKSGLASFLETVGAA</sequence>
<evidence type="ECO:0000313" key="7">
    <source>
        <dbReference type="EMBL" id="HDR00190.1"/>
    </source>
</evidence>
<dbReference type="PANTHER" id="PTHR10746">
    <property type="entry name" value="50S RIBOSOMAL PROTEIN L4"/>
    <property type="match status" value="1"/>
</dbReference>
<evidence type="ECO:0000256" key="5">
    <source>
        <dbReference type="HAMAP-Rule" id="MF_01328"/>
    </source>
</evidence>
<dbReference type="GO" id="GO:0019843">
    <property type="term" value="F:rRNA binding"/>
    <property type="evidence" value="ECO:0007669"/>
    <property type="project" value="UniProtKB-UniRule"/>
</dbReference>
<dbReference type="GO" id="GO:0003735">
    <property type="term" value="F:structural constituent of ribosome"/>
    <property type="evidence" value="ECO:0007669"/>
    <property type="project" value="InterPro"/>
</dbReference>
<keyword evidence="3 5" id="KW-0687">Ribonucleoprotein</keyword>
<dbReference type="GO" id="GO:0006412">
    <property type="term" value="P:translation"/>
    <property type="evidence" value="ECO:0007669"/>
    <property type="project" value="UniProtKB-UniRule"/>
</dbReference>
<dbReference type="NCBIfam" id="TIGR03953">
    <property type="entry name" value="rplD_bact"/>
    <property type="match status" value="1"/>
</dbReference>
<dbReference type="InterPro" id="IPR023574">
    <property type="entry name" value="Ribosomal_uL4_dom_sf"/>
</dbReference>
<dbReference type="HAMAP" id="MF_01328_B">
    <property type="entry name" value="Ribosomal_uL4_B"/>
    <property type="match status" value="1"/>
</dbReference>
<dbReference type="InterPro" id="IPR013005">
    <property type="entry name" value="Ribosomal_uL4-like"/>
</dbReference>
<evidence type="ECO:0000256" key="6">
    <source>
        <dbReference type="SAM" id="MobiDB-lite"/>
    </source>
</evidence>
<proteinExistence type="inferred from homology"/>
<feature type="compositionally biased region" description="Basic residues" evidence="6">
    <location>
        <begin position="54"/>
        <end position="69"/>
    </location>
</feature>
<reference evidence="7" key="1">
    <citation type="journal article" date="2020" name="mSystems">
        <title>Genome- and Community-Level Interaction Insights into Carbon Utilization and Element Cycling Functions of Hydrothermarchaeota in Hydrothermal Sediment.</title>
        <authorList>
            <person name="Zhou Z."/>
            <person name="Liu Y."/>
            <person name="Xu W."/>
            <person name="Pan J."/>
            <person name="Luo Z.H."/>
            <person name="Li M."/>
        </authorList>
    </citation>
    <scope>NUCLEOTIDE SEQUENCE [LARGE SCALE GENOMIC DNA]</scope>
    <source>
        <strain evidence="7">SpSt-1182</strain>
    </source>
</reference>
<dbReference type="Proteomes" id="UP000885672">
    <property type="component" value="Unassembled WGS sequence"/>
</dbReference>
<gene>
    <name evidence="5" type="primary">rplD</name>
    <name evidence="7" type="ORF">ENN51_07910</name>
</gene>
<protein>
    <recommendedName>
        <fullName evidence="4 5">Large ribosomal subunit protein uL4</fullName>
    </recommendedName>
</protein>
<evidence type="ECO:0000256" key="4">
    <source>
        <dbReference type="ARBA" id="ARBA00035244"/>
    </source>
</evidence>
<comment type="subunit">
    <text evidence="5">Part of the 50S ribosomal subunit.</text>
</comment>
<organism evidence="7">
    <name type="scientific">candidate division WOR-3 bacterium</name>
    <dbReference type="NCBI Taxonomy" id="2052148"/>
    <lineage>
        <taxon>Bacteria</taxon>
        <taxon>Bacteria division WOR-3</taxon>
    </lineage>
</organism>
<evidence type="ECO:0000256" key="1">
    <source>
        <dbReference type="ARBA" id="ARBA00010528"/>
    </source>
</evidence>
<keyword evidence="5" id="KW-0699">rRNA-binding</keyword>
<dbReference type="SUPFAM" id="SSF52166">
    <property type="entry name" value="Ribosomal protein L4"/>
    <property type="match status" value="1"/>
</dbReference>